<keyword evidence="2" id="KW-0472">Membrane</keyword>
<dbReference type="VEuPathDB" id="VectorBase:AATE019632"/>
<evidence type="ECO:0000313" key="3">
    <source>
        <dbReference type="EnsemblMetazoa" id="AATE019632-PA.1"/>
    </source>
</evidence>
<evidence type="ECO:0000256" key="2">
    <source>
        <dbReference type="SAM" id="Phobius"/>
    </source>
</evidence>
<name>A0A182JK91_ANOAO</name>
<organism evidence="3">
    <name type="scientific">Anopheles atroparvus</name>
    <name type="common">European mosquito</name>
    <dbReference type="NCBI Taxonomy" id="41427"/>
    <lineage>
        <taxon>Eukaryota</taxon>
        <taxon>Metazoa</taxon>
        <taxon>Ecdysozoa</taxon>
        <taxon>Arthropoda</taxon>
        <taxon>Hexapoda</taxon>
        <taxon>Insecta</taxon>
        <taxon>Pterygota</taxon>
        <taxon>Neoptera</taxon>
        <taxon>Endopterygota</taxon>
        <taxon>Diptera</taxon>
        <taxon>Nematocera</taxon>
        <taxon>Culicoidea</taxon>
        <taxon>Culicidae</taxon>
        <taxon>Anophelinae</taxon>
        <taxon>Anopheles</taxon>
    </lineage>
</organism>
<sequence length="124" mass="13588">MHGSFQPEQRISSSPHSTHCTLARSLPRSKHYAPRDDTNNIINEKQQQQQKLVNMNIIISRPSAAGVRVRLAEAARGRGNSAGSSMHNDRTRHPLLLLAILSLALGTIRMALCSASNSLGQGRR</sequence>
<protein>
    <submittedName>
        <fullName evidence="3">Uncharacterized protein</fullName>
    </submittedName>
</protein>
<dbReference type="EnsemblMetazoa" id="AATE019632-RA">
    <property type="protein sequence ID" value="AATE019632-PA.1"/>
    <property type="gene ID" value="AATE019632"/>
</dbReference>
<feature type="compositionally biased region" description="Polar residues" evidence="1">
    <location>
        <begin position="1"/>
        <end position="20"/>
    </location>
</feature>
<accession>A0A182JK91</accession>
<proteinExistence type="predicted"/>
<dbReference type="AlphaFoldDB" id="A0A182JK91"/>
<feature type="transmembrane region" description="Helical" evidence="2">
    <location>
        <begin position="95"/>
        <end position="112"/>
    </location>
</feature>
<keyword evidence="2" id="KW-0812">Transmembrane</keyword>
<keyword evidence="2" id="KW-1133">Transmembrane helix</keyword>
<reference evidence="3" key="1">
    <citation type="submission" date="2022-08" db="UniProtKB">
        <authorList>
            <consortium name="EnsemblMetazoa"/>
        </authorList>
    </citation>
    <scope>IDENTIFICATION</scope>
    <source>
        <strain evidence="3">EBRO</strain>
    </source>
</reference>
<feature type="region of interest" description="Disordered" evidence="1">
    <location>
        <begin position="1"/>
        <end position="40"/>
    </location>
</feature>
<evidence type="ECO:0000256" key="1">
    <source>
        <dbReference type="SAM" id="MobiDB-lite"/>
    </source>
</evidence>